<keyword evidence="3" id="KW-1185">Reference proteome</keyword>
<evidence type="ECO:0000313" key="2">
    <source>
        <dbReference type="EMBL" id="PKU86187.1"/>
    </source>
</evidence>
<proteinExistence type="predicted"/>
<organism evidence="2 3">
    <name type="scientific">Dendrobium catenatum</name>
    <dbReference type="NCBI Taxonomy" id="906689"/>
    <lineage>
        <taxon>Eukaryota</taxon>
        <taxon>Viridiplantae</taxon>
        <taxon>Streptophyta</taxon>
        <taxon>Embryophyta</taxon>
        <taxon>Tracheophyta</taxon>
        <taxon>Spermatophyta</taxon>
        <taxon>Magnoliopsida</taxon>
        <taxon>Liliopsida</taxon>
        <taxon>Asparagales</taxon>
        <taxon>Orchidaceae</taxon>
        <taxon>Epidendroideae</taxon>
        <taxon>Malaxideae</taxon>
        <taxon>Dendrobiinae</taxon>
        <taxon>Dendrobium</taxon>
    </lineage>
</organism>
<accession>A0A2I0XE36</accession>
<dbReference type="AlphaFoldDB" id="A0A2I0XE36"/>
<reference evidence="2 3" key="2">
    <citation type="journal article" date="2017" name="Nature">
        <title>The Apostasia genome and the evolution of orchids.</title>
        <authorList>
            <person name="Zhang G.Q."/>
            <person name="Liu K.W."/>
            <person name="Li Z."/>
            <person name="Lohaus R."/>
            <person name="Hsiao Y.Y."/>
            <person name="Niu S.C."/>
            <person name="Wang J.Y."/>
            <person name="Lin Y.C."/>
            <person name="Xu Q."/>
            <person name="Chen L.J."/>
            <person name="Yoshida K."/>
            <person name="Fujiwara S."/>
            <person name="Wang Z.W."/>
            <person name="Zhang Y.Q."/>
            <person name="Mitsuda N."/>
            <person name="Wang M."/>
            <person name="Liu G.H."/>
            <person name="Pecoraro L."/>
            <person name="Huang H.X."/>
            <person name="Xiao X.J."/>
            <person name="Lin M."/>
            <person name="Wu X.Y."/>
            <person name="Wu W.L."/>
            <person name="Chen Y.Y."/>
            <person name="Chang S.B."/>
            <person name="Sakamoto S."/>
            <person name="Ohme-Takagi M."/>
            <person name="Yagi M."/>
            <person name="Zeng S.J."/>
            <person name="Shen C.Y."/>
            <person name="Yeh C.M."/>
            <person name="Luo Y.B."/>
            <person name="Tsai W.C."/>
            <person name="Van de Peer Y."/>
            <person name="Liu Z.J."/>
        </authorList>
    </citation>
    <scope>NUCLEOTIDE SEQUENCE [LARGE SCALE GENOMIC DNA]</scope>
    <source>
        <tissue evidence="2">The whole plant</tissue>
    </source>
</reference>
<gene>
    <name evidence="2" type="ORF">MA16_Dca002018</name>
</gene>
<dbReference type="EMBL" id="KZ501954">
    <property type="protein sequence ID" value="PKU86187.1"/>
    <property type="molecule type" value="Genomic_DNA"/>
</dbReference>
<protein>
    <submittedName>
        <fullName evidence="2">Zinc finger CCCH domain-containing protein 22</fullName>
    </submittedName>
</protein>
<dbReference type="Proteomes" id="UP000233837">
    <property type="component" value="Unassembled WGS sequence"/>
</dbReference>
<evidence type="ECO:0000313" key="3">
    <source>
        <dbReference type="Proteomes" id="UP000233837"/>
    </source>
</evidence>
<sequence length="51" mass="5915">MKQHGDKGDFSGCETPTGLDSRDPFNLQPFVARKFYSNDNQNILLRRKLEE</sequence>
<name>A0A2I0XE36_9ASPA</name>
<feature type="region of interest" description="Disordered" evidence="1">
    <location>
        <begin position="1"/>
        <end position="23"/>
    </location>
</feature>
<reference evidence="2 3" key="1">
    <citation type="journal article" date="2016" name="Sci. Rep.">
        <title>The Dendrobium catenatum Lindl. genome sequence provides insights into polysaccharide synthase, floral development and adaptive evolution.</title>
        <authorList>
            <person name="Zhang G.Q."/>
            <person name="Xu Q."/>
            <person name="Bian C."/>
            <person name="Tsai W.C."/>
            <person name="Yeh C.M."/>
            <person name="Liu K.W."/>
            <person name="Yoshida K."/>
            <person name="Zhang L.S."/>
            <person name="Chang S.B."/>
            <person name="Chen F."/>
            <person name="Shi Y."/>
            <person name="Su Y.Y."/>
            <person name="Zhang Y.Q."/>
            <person name="Chen L.J."/>
            <person name="Yin Y."/>
            <person name="Lin M."/>
            <person name="Huang H."/>
            <person name="Deng H."/>
            <person name="Wang Z.W."/>
            <person name="Zhu S.L."/>
            <person name="Zhao X."/>
            <person name="Deng C."/>
            <person name="Niu S.C."/>
            <person name="Huang J."/>
            <person name="Wang M."/>
            <person name="Liu G.H."/>
            <person name="Yang H.J."/>
            <person name="Xiao X.J."/>
            <person name="Hsiao Y.Y."/>
            <person name="Wu W.L."/>
            <person name="Chen Y.Y."/>
            <person name="Mitsuda N."/>
            <person name="Ohme-Takagi M."/>
            <person name="Luo Y.B."/>
            <person name="Van de Peer Y."/>
            <person name="Liu Z.J."/>
        </authorList>
    </citation>
    <scope>NUCLEOTIDE SEQUENCE [LARGE SCALE GENOMIC DNA]</scope>
    <source>
        <tissue evidence="2">The whole plant</tissue>
    </source>
</reference>
<evidence type="ECO:0000256" key="1">
    <source>
        <dbReference type="SAM" id="MobiDB-lite"/>
    </source>
</evidence>